<dbReference type="AlphaFoldDB" id="A0A0R2ALA7"/>
<evidence type="ECO:0008006" key="4">
    <source>
        <dbReference type="Google" id="ProtNLM"/>
    </source>
</evidence>
<gene>
    <name evidence="2" type="ORF">FD06_GL000327</name>
</gene>
<protein>
    <recommendedName>
        <fullName evidence="4">DUF111 family protein</fullName>
    </recommendedName>
</protein>
<proteinExistence type="predicted"/>
<evidence type="ECO:0000313" key="3">
    <source>
        <dbReference type="Proteomes" id="UP000052012"/>
    </source>
</evidence>
<keyword evidence="1" id="KW-0533">Nickel</keyword>
<dbReference type="EMBL" id="AYYQ01000033">
    <property type="protein sequence ID" value="KRM67966.1"/>
    <property type="molecule type" value="Genomic_DNA"/>
</dbReference>
<dbReference type="PANTHER" id="PTHR36566">
    <property type="entry name" value="NICKEL INSERTION PROTEIN-RELATED"/>
    <property type="match status" value="1"/>
</dbReference>
<accession>A0A0R2ALA7</accession>
<dbReference type="PATRIC" id="fig|1423781.4.peg.334"/>
<organism evidence="2 3">
    <name type="scientific">Apilactobacillus ozensis DSM 23829 = JCM 17196</name>
    <dbReference type="NCBI Taxonomy" id="1423781"/>
    <lineage>
        <taxon>Bacteria</taxon>
        <taxon>Bacillati</taxon>
        <taxon>Bacillota</taxon>
        <taxon>Bacilli</taxon>
        <taxon>Lactobacillales</taxon>
        <taxon>Lactobacillaceae</taxon>
        <taxon>Apilactobacillus</taxon>
    </lineage>
</organism>
<dbReference type="Pfam" id="PF01969">
    <property type="entry name" value="Ni_insertion"/>
    <property type="match status" value="1"/>
</dbReference>
<comment type="caution">
    <text evidence="2">The sequence shown here is derived from an EMBL/GenBank/DDBJ whole genome shotgun (WGS) entry which is preliminary data.</text>
</comment>
<dbReference type="PANTHER" id="PTHR36566:SF1">
    <property type="entry name" value="PYRIDINIUM-3,5-BISTHIOCARBOXYLIC ACID MONONUCLEOTIDE NICKEL INSERTION PROTEIN"/>
    <property type="match status" value="1"/>
</dbReference>
<dbReference type="STRING" id="1423781.FD06_GL000327"/>
<evidence type="ECO:0000256" key="1">
    <source>
        <dbReference type="ARBA" id="ARBA00022596"/>
    </source>
</evidence>
<sequence length="104" mass="12185">MKKNRFATQLSVIINQQDLETITYLIFKHTSTVGFRYHSFKRKVMSRHFIKVTTPFGAVSVKVATFKDIVKQTPEFDDCLAISKKYNLSIDNVYQMVYQQLKNN</sequence>
<keyword evidence="3" id="KW-1185">Reference proteome</keyword>
<dbReference type="Gene3D" id="3.30.70.1380">
    <property type="entry name" value="Transcriptional regulatory protein pf0864 domain like"/>
    <property type="match status" value="1"/>
</dbReference>
<reference evidence="2 3" key="1">
    <citation type="journal article" date="2015" name="Genome Announc.">
        <title>Expanding the biotechnology potential of lactobacilli through comparative genomics of 213 strains and associated genera.</title>
        <authorList>
            <person name="Sun Z."/>
            <person name="Harris H.M."/>
            <person name="McCann A."/>
            <person name="Guo C."/>
            <person name="Argimon S."/>
            <person name="Zhang W."/>
            <person name="Yang X."/>
            <person name="Jeffery I.B."/>
            <person name="Cooney J.C."/>
            <person name="Kagawa T.F."/>
            <person name="Liu W."/>
            <person name="Song Y."/>
            <person name="Salvetti E."/>
            <person name="Wrobel A."/>
            <person name="Rasinkangas P."/>
            <person name="Parkhill J."/>
            <person name="Rea M.C."/>
            <person name="O'Sullivan O."/>
            <person name="Ritari J."/>
            <person name="Douillard F.P."/>
            <person name="Paul Ross R."/>
            <person name="Yang R."/>
            <person name="Briner A.E."/>
            <person name="Felis G.E."/>
            <person name="de Vos W.M."/>
            <person name="Barrangou R."/>
            <person name="Klaenhammer T.R."/>
            <person name="Caufield P.W."/>
            <person name="Cui Y."/>
            <person name="Zhang H."/>
            <person name="O'Toole P.W."/>
        </authorList>
    </citation>
    <scope>NUCLEOTIDE SEQUENCE [LARGE SCALE GENOMIC DNA]</scope>
    <source>
        <strain evidence="2 3">DSM 23829</strain>
    </source>
</reference>
<dbReference type="Gene3D" id="3.10.20.300">
    <property type="entry name" value="mk0293 like domain"/>
    <property type="match status" value="1"/>
</dbReference>
<dbReference type="InterPro" id="IPR002822">
    <property type="entry name" value="Ni_insertion"/>
</dbReference>
<dbReference type="Proteomes" id="UP000052012">
    <property type="component" value="Unassembled WGS sequence"/>
</dbReference>
<name>A0A0R2ALA7_9LACO</name>
<evidence type="ECO:0000313" key="2">
    <source>
        <dbReference type="EMBL" id="KRM67966.1"/>
    </source>
</evidence>